<gene>
    <name evidence="3" type="ORF">GMARGA_LOCUS405</name>
</gene>
<dbReference type="PANTHER" id="PTHR13696:SF96">
    <property type="entry name" value="COBQ_COBB_MIND_PARA NUCLEOTIDE BINDING DOMAIN-CONTAINING PROTEIN"/>
    <property type="match status" value="1"/>
</dbReference>
<feature type="domain" description="CobQ/CobB/MinD/ParA nucleotide binding" evidence="2">
    <location>
        <begin position="461"/>
        <end position="615"/>
    </location>
</feature>
<dbReference type="InterPro" id="IPR002586">
    <property type="entry name" value="CobQ/CobB/MinD/ParA_Nub-bd_dom"/>
</dbReference>
<dbReference type="Gene3D" id="3.40.50.300">
    <property type="entry name" value="P-loop containing nucleotide triphosphate hydrolases"/>
    <property type="match status" value="1"/>
</dbReference>
<proteinExistence type="predicted"/>
<dbReference type="InterPro" id="IPR002052">
    <property type="entry name" value="DNA_methylase_N6_adenine_CS"/>
</dbReference>
<name>A0ABM8VWE1_GIGMA</name>
<dbReference type="EMBL" id="CAJVQB010000068">
    <property type="protein sequence ID" value="CAG8463082.1"/>
    <property type="molecule type" value="Genomic_DNA"/>
</dbReference>
<dbReference type="Pfam" id="PF01656">
    <property type="entry name" value="CbiA"/>
    <property type="match status" value="1"/>
</dbReference>
<evidence type="ECO:0000313" key="4">
    <source>
        <dbReference type="Proteomes" id="UP000789901"/>
    </source>
</evidence>
<evidence type="ECO:0000313" key="3">
    <source>
        <dbReference type="EMBL" id="CAG8463082.1"/>
    </source>
</evidence>
<organism evidence="3 4">
    <name type="scientific">Gigaspora margarita</name>
    <dbReference type="NCBI Taxonomy" id="4874"/>
    <lineage>
        <taxon>Eukaryota</taxon>
        <taxon>Fungi</taxon>
        <taxon>Fungi incertae sedis</taxon>
        <taxon>Mucoromycota</taxon>
        <taxon>Glomeromycotina</taxon>
        <taxon>Glomeromycetes</taxon>
        <taxon>Diversisporales</taxon>
        <taxon>Gigasporaceae</taxon>
        <taxon>Gigaspora</taxon>
    </lineage>
</organism>
<keyword evidence="1" id="KW-0175">Coiled coil</keyword>
<sequence>MAVFILLWNWLTTENKNGLLIAGDNDKLAVNYLKENFPSLQVIQKNALINPKRAEYSIQSKQKLIIIGNPPYNDLTSLKARKIKENFPNHLTIDPSIKSRDLGISFLRSYYHLEADYVCVLHPLSYLIKETNFNHLKEFKDNYRLLKSLIVDSKKFTDAKGASFPIAISLYKLDKKGMSYEYIRNFSFRLEDGREFSLNSFQFLTNLIDKYPKKTLSNEHLNNLFFFTFRDINSIMRNKTFIQEFNHYSVPIKKDQLKYYAYIDYFKEKFHDSIPFYLRNSDVFYDPNFQEEDWKYFVNRVSAKMKQKEPQKIISYDLKEKKSNFDELYQETFNKIKIVDSEKKPTGRCIYELSDLLIEILKKGFIDFQHLSKLLEEVKQEKKFIEDELKVVRNFPKDKVYKFGKYEFLRGIIEHPLLIYEVNGLALKIEIIIKDRQKAAGIQPMLYLCIPSELVEEFLEIKGGVGKSTLSQALATEASQQELKTLLADYDPQQKTTKQKNKYLTVNSFTTFKEIIKQGKDFDLIIIDGPARTSAGTLEIARQANLVIQPTGASLADLKPSVNEFHSLVKAGINKKKLVFVLNHLATKSEEGAAREYLTMAGYSILNHSLKEKASYRLIQNEGKSISEVSYKSLQKEAKELVKEIIKIPPSLSETTSHLQLPEVIGGKVDKRTLRKTGRTEQFATRVIRGIAEKENLKLVEVLEKLLEHYEKKPTKEAVKENFSFNSEISSTREKNLAELADDSEQFFNTCSFYLEENATLCDKPLFDKKKQLCRSHNKQNERKTKFCRRLKMKKMNKKPTPEEKNRNKELVRFYQAQIFKLTRQQKYLLTQLDKIQAQIKDYEKEKKKVEK</sequence>
<reference evidence="3 4" key="1">
    <citation type="submission" date="2021-06" db="EMBL/GenBank/DDBJ databases">
        <authorList>
            <person name="Kallberg Y."/>
            <person name="Tangrot J."/>
            <person name="Rosling A."/>
        </authorList>
    </citation>
    <scope>NUCLEOTIDE SEQUENCE [LARGE SCALE GENOMIC DNA]</scope>
    <source>
        <strain evidence="3 4">120-4 pot B 10/14</strain>
    </source>
</reference>
<comment type="caution">
    <text evidence="3">The sequence shown here is derived from an EMBL/GenBank/DDBJ whole genome shotgun (WGS) entry which is preliminary data.</text>
</comment>
<accession>A0ABM8VWE1</accession>
<dbReference type="PANTHER" id="PTHR13696">
    <property type="entry name" value="P-LOOP CONTAINING NUCLEOSIDE TRIPHOSPHATE HYDROLASE"/>
    <property type="match status" value="1"/>
</dbReference>
<evidence type="ECO:0000259" key="2">
    <source>
        <dbReference type="Pfam" id="PF01656"/>
    </source>
</evidence>
<dbReference type="SUPFAM" id="SSF52540">
    <property type="entry name" value="P-loop containing nucleoside triphosphate hydrolases"/>
    <property type="match status" value="1"/>
</dbReference>
<dbReference type="Proteomes" id="UP000789901">
    <property type="component" value="Unassembled WGS sequence"/>
</dbReference>
<dbReference type="PROSITE" id="PS00092">
    <property type="entry name" value="N6_MTASE"/>
    <property type="match status" value="1"/>
</dbReference>
<feature type="coiled-coil region" evidence="1">
    <location>
        <begin position="368"/>
        <end position="395"/>
    </location>
</feature>
<protein>
    <submittedName>
        <fullName evidence="3">39501_t:CDS:1</fullName>
    </submittedName>
</protein>
<dbReference type="InterPro" id="IPR027417">
    <property type="entry name" value="P-loop_NTPase"/>
</dbReference>
<dbReference type="InterPro" id="IPR050678">
    <property type="entry name" value="DNA_Partitioning_ATPase"/>
</dbReference>
<dbReference type="CDD" id="cd02042">
    <property type="entry name" value="ParAB_family"/>
    <property type="match status" value="1"/>
</dbReference>
<evidence type="ECO:0000256" key="1">
    <source>
        <dbReference type="SAM" id="Coils"/>
    </source>
</evidence>
<keyword evidence="4" id="KW-1185">Reference proteome</keyword>